<sequence length="705" mass="75297">MHDDGSTVQPVYHNDAGGSSGPVIQLGSITGSLHVHTTGGVPAAVPRQLPAAPVRFINRRVELAELTDPAALGLAVVTGSGGMGKTSLALRWAYQQLNRFPDGQLYVDMRGFAPYEQPVSAARALRGFLGALGVSEDSQPSDVESQASTFRSLVAGKRLLVLVDNVRHCGDVVRLLPGSPTCTVVVTSRFHLAELIAKGARIVDLDVLTDDQVVALLTERVGRPRLDAEPAAVSELVRYCAGLPLAVSILAARIVTQPAQSLAELADELREDADRLDGFDTGDLSLSLRAVLACSTQSLDPAAARVFRLLGAAPCADIGLDSVLVLTGHPKSRARSLLRTLEAAHLVRQHAPGRYRMHDLVRLYAGGLTPIDDPDTTAAVRGLVDFLLYNAHRAARLLAPYRPEMEIPLTGVAPGQDLVTMPTARAAIDWLTAEHQCLLDTQPFALRRGWPEVTWQLAWSLVGFHHRQGHPDGHASWQVALEAATLIGSDVVLSLTHRHLGYLHLHDRDHAAAVEHLTLSAALAERAGSVPNQVATLRAMAGAHDQAGDVAAAMSTAQRALELCRTVDLPVWEAELLGQTGEYHAKAGDHAAAATRFEAALTIHGDHGDVEGIAYCLHRLGTVAAAQGDHGAAITLYQRSLDLLAQFGNKAEELVVLDSLADSHTALGDRDEANRAWQRALGLSVAQRRPDQAERIRSKMAGPTG</sequence>
<dbReference type="SUPFAM" id="SSF48452">
    <property type="entry name" value="TPR-like"/>
    <property type="match status" value="1"/>
</dbReference>
<dbReference type="PRINTS" id="PR00364">
    <property type="entry name" value="DISEASERSIST"/>
</dbReference>
<keyword evidence="2" id="KW-1185">Reference proteome</keyword>
<dbReference type="Pfam" id="PF13424">
    <property type="entry name" value="TPR_12"/>
    <property type="match status" value="1"/>
</dbReference>
<dbReference type="GO" id="GO:0043531">
    <property type="term" value="F:ADP binding"/>
    <property type="evidence" value="ECO:0007669"/>
    <property type="project" value="InterPro"/>
</dbReference>
<protein>
    <submittedName>
        <fullName evidence="1">ATPase</fullName>
    </submittedName>
</protein>
<comment type="caution">
    <text evidence="1">The sequence shown here is derived from an EMBL/GenBank/DDBJ whole genome shotgun (WGS) entry which is preliminary data.</text>
</comment>
<proteinExistence type="predicted"/>
<dbReference type="PANTHER" id="PTHR47691:SF3">
    <property type="entry name" value="HTH-TYPE TRANSCRIPTIONAL REGULATOR RV0890C-RELATED"/>
    <property type="match status" value="1"/>
</dbReference>
<reference evidence="1" key="1">
    <citation type="submission" date="2023-02" db="EMBL/GenBank/DDBJ databases">
        <title>Actinokineospora globicatena NBRC 15670.</title>
        <authorList>
            <person name="Ichikawa N."/>
            <person name="Sato H."/>
            <person name="Tonouchi N."/>
        </authorList>
    </citation>
    <scope>NUCLEOTIDE SEQUENCE</scope>
    <source>
        <strain evidence="1">NBRC 15670</strain>
    </source>
</reference>
<dbReference type="SMART" id="SM00028">
    <property type="entry name" value="TPR"/>
    <property type="match status" value="5"/>
</dbReference>
<gene>
    <name evidence="1" type="ORF">Aglo03_13460</name>
</gene>
<dbReference type="InterPro" id="IPR036388">
    <property type="entry name" value="WH-like_DNA-bd_sf"/>
</dbReference>
<dbReference type="PANTHER" id="PTHR47691">
    <property type="entry name" value="REGULATOR-RELATED"/>
    <property type="match status" value="1"/>
</dbReference>
<dbReference type="Proteomes" id="UP001165042">
    <property type="component" value="Unassembled WGS sequence"/>
</dbReference>
<dbReference type="SUPFAM" id="SSF52540">
    <property type="entry name" value="P-loop containing nucleoside triphosphate hydrolases"/>
    <property type="match status" value="1"/>
</dbReference>
<dbReference type="Gene3D" id="3.40.50.300">
    <property type="entry name" value="P-loop containing nucleotide triphosphate hydrolases"/>
    <property type="match status" value="1"/>
</dbReference>
<evidence type="ECO:0000313" key="1">
    <source>
        <dbReference type="EMBL" id="GLW90530.1"/>
    </source>
</evidence>
<name>A0A9W6V5M4_9PSEU</name>
<dbReference type="Gene3D" id="1.25.40.10">
    <property type="entry name" value="Tetratricopeptide repeat domain"/>
    <property type="match status" value="2"/>
</dbReference>
<dbReference type="EMBL" id="BSSD01000001">
    <property type="protein sequence ID" value="GLW90530.1"/>
    <property type="molecule type" value="Genomic_DNA"/>
</dbReference>
<dbReference type="Gene3D" id="1.10.10.10">
    <property type="entry name" value="Winged helix-like DNA-binding domain superfamily/Winged helix DNA-binding domain"/>
    <property type="match status" value="1"/>
</dbReference>
<dbReference type="InterPro" id="IPR011990">
    <property type="entry name" value="TPR-like_helical_dom_sf"/>
</dbReference>
<evidence type="ECO:0000313" key="2">
    <source>
        <dbReference type="Proteomes" id="UP001165042"/>
    </source>
</evidence>
<dbReference type="InterPro" id="IPR019734">
    <property type="entry name" value="TPR_rpt"/>
</dbReference>
<accession>A0A9W6V5M4</accession>
<organism evidence="1 2">
    <name type="scientific">Actinokineospora globicatena</name>
    <dbReference type="NCBI Taxonomy" id="103729"/>
    <lineage>
        <taxon>Bacteria</taxon>
        <taxon>Bacillati</taxon>
        <taxon>Actinomycetota</taxon>
        <taxon>Actinomycetes</taxon>
        <taxon>Pseudonocardiales</taxon>
        <taxon>Pseudonocardiaceae</taxon>
        <taxon>Actinokineospora</taxon>
    </lineage>
</organism>
<dbReference type="InterPro" id="IPR027417">
    <property type="entry name" value="P-loop_NTPase"/>
</dbReference>
<dbReference type="RefSeq" id="WP_285608594.1">
    <property type="nucleotide sequence ID" value="NZ_BSSD01000001.1"/>
</dbReference>
<dbReference type="AlphaFoldDB" id="A0A9W6V5M4"/>